<evidence type="ECO:0000313" key="2">
    <source>
        <dbReference type="Proteomes" id="UP000281553"/>
    </source>
</evidence>
<gene>
    <name evidence="1" type="ORF">DILT_LOCUS8231</name>
</gene>
<reference evidence="1 2" key="1">
    <citation type="submission" date="2018-11" db="EMBL/GenBank/DDBJ databases">
        <authorList>
            <consortium name="Pathogen Informatics"/>
        </authorList>
    </citation>
    <scope>NUCLEOTIDE SEQUENCE [LARGE SCALE GENOMIC DNA]</scope>
</reference>
<dbReference type="AlphaFoldDB" id="A0A3P7LG92"/>
<dbReference type="Proteomes" id="UP000281553">
    <property type="component" value="Unassembled WGS sequence"/>
</dbReference>
<dbReference type="EMBL" id="UYRU01053799">
    <property type="protein sequence ID" value="VDN12400.1"/>
    <property type="molecule type" value="Genomic_DNA"/>
</dbReference>
<accession>A0A3P7LG92</accession>
<protein>
    <submittedName>
        <fullName evidence="1">Uncharacterized protein</fullName>
    </submittedName>
</protein>
<name>A0A3P7LG92_DIBLA</name>
<evidence type="ECO:0000313" key="1">
    <source>
        <dbReference type="EMBL" id="VDN12400.1"/>
    </source>
</evidence>
<sequence length="91" mass="9765">MSQNTDGMELQFGIASPNLCREVGHPILFFLEITWRGTLYRGCEAIQGFLIVKDYLLNTSPPPTLTGGLYALSPLPLGSPDLSGPVAGLES</sequence>
<keyword evidence="2" id="KW-1185">Reference proteome</keyword>
<organism evidence="1 2">
    <name type="scientific">Dibothriocephalus latus</name>
    <name type="common">Fish tapeworm</name>
    <name type="synonym">Diphyllobothrium latum</name>
    <dbReference type="NCBI Taxonomy" id="60516"/>
    <lineage>
        <taxon>Eukaryota</taxon>
        <taxon>Metazoa</taxon>
        <taxon>Spiralia</taxon>
        <taxon>Lophotrochozoa</taxon>
        <taxon>Platyhelminthes</taxon>
        <taxon>Cestoda</taxon>
        <taxon>Eucestoda</taxon>
        <taxon>Diphyllobothriidea</taxon>
        <taxon>Diphyllobothriidae</taxon>
        <taxon>Dibothriocephalus</taxon>
    </lineage>
</organism>
<proteinExistence type="predicted"/>